<keyword evidence="2" id="KW-0489">Methyltransferase</keyword>
<dbReference type="AlphaFoldDB" id="A0A840EAR0"/>
<proteinExistence type="predicted"/>
<accession>A0A840EAR0</accession>
<dbReference type="Proteomes" id="UP000576209">
    <property type="component" value="Unassembled WGS sequence"/>
</dbReference>
<keyword evidence="3" id="KW-1185">Reference proteome</keyword>
<dbReference type="InterPro" id="IPR029063">
    <property type="entry name" value="SAM-dependent_MTases_sf"/>
</dbReference>
<dbReference type="GO" id="GO:0032259">
    <property type="term" value="P:methylation"/>
    <property type="evidence" value="ECO:0007669"/>
    <property type="project" value="UniProtKB-KW"/>
</dbReference>
<dbReference type="Gene3D" id="3.40.50.150">
    <property type="entry name" value="Vaccinia Virus protein VP39"/>
    <property type="match status" value="1"/>
</dbReference>
<keyword evidence="2" id="KW-0808">Transferase</keyword>
<evidence type="ECO:0000313" key="3">
    <source>
        <dbReference type="Proteomes" id="UP000576209"/>
    </source>
</evidence>
<dbReference type="PANTHER" id="PTHR43464">
    <property type="entry name" value="METHYLTRANSFERASE"/>
    <property type="match status" value="1"/>
</dbReference>
<organism evidence="2 3">
    <name type="scientific">Neolewinella aquimaris</name>
    <dbReference type="NCBI Taxonomy" id="1835722"/>
    <lineage>
        <taxon>Bacteria</taxon>
        <taxon>Pseudomonadati</taxon>
        <taxon>Bacteroidota</taxon>
        <taxon>Saprospiria</taxon>
        <taxon>Saprospirales</taxon>
        <taxon>Lewinellaceae</taxon>
        <taxon>Neolewinella</taxon>
    </lineage>
</organism>
<feature type="domain" description="Methyltransferase" evidence="1">
    <location>
        <begin position="55"/>
        <end position="148"/>
    </location>
</feature>
<evidence type="ECO:0000313" key="2">
    <source>
        <dbReference type="EMBL" id="MBB4080635.1"/>
    </source>
</evidence>
<dbReference type="PANTHER" id="PTHR43464:SF82">
    <property type="entry name" value="METHYLTRANSFERASE DOMAIN-CONTAINING PROTEIN"/>
    <property type="match status" value="1"/>
</dbReference>
<sequence length="263" mass="29946">MDDYLSHNRAHWNARTPAHLQSDFYDVEGWLAGKDSLREIELALLPADLTGLRLLHLQCHFGQDTLSLARRGAIVTGVDLSNAAIAAARDLAERAGLDARFICCDLYSLPDHLDETFDLVFTSYGTIGWLPDIGRWAEIVRRYLRPDGTFVFAEFHPFVWLWNEDRTAIQYGYFGGQPIVEDVEGSYTDKSEGVRGKMISWDHPVSSVIGALLERGLRLETFEEYDYAPYDCFPDTVRVGEQRWQLKQLPGLIPLTYALRMRG</sequence>
<gene>
    <name evidence="2" type="ORF">GGR28_003270</name>
</gene>
<evidence type="ECO:0000259" key="1">
    <source>
        <dbReference type="Pfam" id="PF13649"/>
    </source>
</evidence>
<dbReference type="SUPFAM" id="SSF53335">
    <property type="entry name" value="S-adenosyl-L-methionine-dependent methyltransferases"/>
    <property type="match status" value="1"/>
</dbReference>
<comment type="caution">
    <text evidence="2">The sequence shown here is derived from an EMBL/GenBank/DDBJ whole genome shotgun (WGS) entry which is preliminary data.</text>
</comment>
<dbReference type="RefSeq" id="WP_183496864.1">
    <property type="nucleotide sequence ID" value="NZ_JACIFF010000009.1"/>
</dbReference>
<protein>
    <submittedName>
        <fullName evidence="2">SAM-dependent methyltransferase</fullName>
    </submittedName>
</protein>
<dbReference type="GO" id="GO:0008168">
    <property type="term" value="F:methyltransferase activity"/>
    <property type="evidence" value="ECO:0007669"/>
    <property type="project" value="UniProtKB-KW"/>
</dbReference>
<dbReference type="CDD" id="cd02440">
    <property type="entry name" value="AdoMet_MTases"/>
    <property type="match status" value="1"/>
</dbReference>
<name>A0A840EAR0_9BACT</name>
<dbReference type="Pfam" id="PF13649">
    <property type="entry name" value="Methyltransf_25"/>
    <property type="match status" value="1"/>
</dbReference>
<dbReference type="EMBL" id="JACIFF010000009">
    <property type="protein sequence ID" value="MBB4080635.1"/>
    <property type="molecule type" value="Genomic_DNA"/>
</dbReference>
<dbReference type="InterPro" id="IPR041698">
    <property type="entry name" value="Methyltransf_25"/>
</dbReference>
<reference evidence="2 3" key="1">
    <citation type="submission" date="2020-08" db="EMBL/GenBank/DDBJ databases">
        <title>Genomic Encyclopedia of Type Strains, Phase IV (KMG-IV): sequencing the most valuable type-strain genomes for metagenomic binning, comparative biology and taxonomic classification.</title>
        <authorList>
            <person name="Goeker M."/>
        </authorList>
    </citation>
    <scope>NUCLEOTIDE SEQUENCE [LARGE SCALE GENOMIC DNA]</scope>
    <source>
        <strain evidence="2 3">DSM 105137</strain>
    </source>
</reference>